<dbReference type="EMBL" id="JAFCMP010000078">
    <property type="protein sequence ID" value="KAG5188080.1"/>
    <property type="molecule type" value="Genomic_DNA"/>
</dbReference>
<gene>
    <name evidence="5" type="ORF">JKP88DRAFT_132122</name>
</gene>
<dbReference type="Pfam" id="PF00072">
    <property type="entry name" value="Response_reg"/>
    <property type="match status" value="1"/>
</dbReference>
<feature type="non-terminal residue" evidence="5">
    <location>
        <position position="120"/>
    </location>
</feature>
<dbReference type="PROSITE" id="PS50110">
    <property type="entry name" value="RESPONSE_REGULATORY"/>
    <property type="match status" value="1"/>
</dbReference>
<evidence type="ECO:0000256" key="3">
    <source>
        <dbReference type="PROSITE-ProRule" id="PRU00169"/>
    </source>
</evidence>
<reference evidence="5" key="1">
    <citation type="submission" date="2021-02" db="EMBL/GenBank/DDBJ databases">
        <title>First Annotated Genome of the Yellow-green Alga Tribonema minus.</title>
        <authorList>
            <person name="Mahan K.M."/>
        </authorList>
    </citation>
    <scope>NUCLEOTIDE SEQUENCE</scope>
    <source>
        <strain evidence="5">UTEX B ZZ1240</strain>
    </source>
</reference>
<keyword evidence="2" id="KW-0902">Two-component regulatory system</keyword>
<accession>A0A836CIR1</accession>
<feature type="domain" description="Response regulatory" evidence="4">
    <location>
        <begin position="1"/>
        <end position="120"/>
    </location>
</feature>
<evidence type="ECO:0000256" key="1">
    <source>
        <dbReference type="ARBA" id="ARBA00022553"/>
    </source>
</evidence>
<comment type="caution">
    <text evidence="5">The sequence shown here is derived from an EMBL/GenBank/DDBJ whole genome shotgun (WGS) entry which is preliminary data.</text>
</comment>
<dbReference type="Gene3D" id="3.40.50.2300">
    <property type="match status" value="1"/>
</dbReference>
<keyword evidence="1 3" id="KW-0597">Phosphoprotein</keyword>
<feature type="non-terminal residue" evidence="5">
    <location>
        <position position="1"/>
    </location>
</feature>
<dbReference type="SUPFAM" id="SSF52172">
    <property type="entry name" value="CheY-like"/>
    <property type="match status" value="1"/>
</dbReference>
<evidence type="ECO:0000259" key="4">
    <source>
        <dbReference type="PROSITE" id="PS50110"/>
    </source>
</evidence>
<dbReference type="CDD" id="cd17546">
    <property type="entry name" value="REC_hyHK_CKI1_RcsC-like"/>
    <property type="match status" value="1"/>
</dbReference>
<dbReference type="AlphaFoldDB" id="A0A836CIR1"/>
<proteinExistence type="predicted"/>
<dbReference type="OrthoDB" id="287671at2759"/>
<keyword evidence="6" id="KW-1185">Reference proteome</keyword>
<dbReference type="SMART" id="SM00448">
    <property type="entry name" value="REC"/>
    <property type="match status" value="1"/>
</dbReference>
<protein>
    <submittedName>
        <fullName evidence="5">CheY-like superfamily protein</fullName>
    </submittedName>
</protein>
<name>A0A836CIR1_9STRA</name>
<evidence type="ECO:0000313" key="5">
    <source>
        <dbReference type="EMBL" id="KAG5188080.1"/>
    </source>
</evidence>
<dbReference type="InterPro" id="IPR050595">
    <property type="entry name" value="Bact_response_regulator"/>
</dbReference>
<dbReference type="InterPro" id="IPR001789">
    <property type="entry name" value="Sig_transdc_resp-reg_receiver"/>
</dbReference>
<dbReference type="PANTHER" id="PTHR44591:SF14">
    <property type="entry name" value="PROTEIN PILG"/>
    <property type="match status" value="1"/>
</dbReference>
<feature type="modified residue" description="4-aspartylphosphate" evidence="3">
    <location>
        <position position="49"/>
    </location>
</feature>
<dbReference type="InterPro" id="IPR011006">
    <property type="entry name" value="CheY-like_superfamily"/>
</dbReference>
<evidence type="ECO:0000313" key="6">
    <source>
        <dbReference type="Proteomes" id="UP000664859"/>
    </source>
</evidence>
<sequence>VLVVDDEGSIRKFLDRMLEQRGYRVVVACDGVEGLGAMKTCAFHAVLLDLNMPRMGGLEVLAALREWEREQQQQQQQRSAQYVCVTSANCAESVVTQVYESGADYFLAKPIDMATLVRAL</sequence>
<dbReference type="GO" id="GO:0000160">
    <property type="term" value="P:phosphorelay signal transduction system"/>
    <property type="evidence" value="ECO:0007669"/>
    <property type="project" value="UniProtKB-KW"/>
</dbReference>
<dbReference type="Proteomes" id="UP000664859">
    <property type="component" value="Unassembled WGS sequence"/>
</dbReference>
<evidence type="ECO:0000256" key="2">
    <source>
        <dbReference type="ARBA" id="ARBA00023012"/>
    </source>
</evidence>
<organism evidence="5 6">
    <name type="scientific">Tribonema minus</name>
    <dbReference type="NCBI Taxonomy" id="303371"/>
    <lineage>
        <taxon>Eukaryota</taxon>
        <taxon>Sar</taxon>
        <taxon>Stramenopiles</taxon>
        <taxon>Ochrophyta</taxon>
        <taxon>PX clade</taxon>
        <taxon>Xanthophyceae</taxon>
        <taxon>Tribonematales</taxon>
        <taxon>Tribonemataceae</taxon>
        <taxon>Tribonema</taxon>
    </lineage>
</organism>
<dbReference type="PANTHER" id="PTHR44591">
    <property type="entry name" value="STRESS RESPONSE REGULATOR PROTEIN 1"/>
    <property type="match status" value="1"/>
</dbReference>